<dbReference type="InterPro" id="IPR051681">
    <property type="entry name" value="Ser/Thr_Kinases-Pseudokinases"/>
</dbReference>
<keyword evidence="2" id="KW-0472">Membrane</keyword>
<dbReference type="InterPro" id="IPR011009">
    <property type="entry name" value="Kinase-like_dom_sf"/>
</dbReference>
<dbReference type="InterPro" id="IPR001245">
    <property type="entry name" value="Ser-Thr/Tyr_kinase_cat_dom"/>
</dbReference>
<dbReference type="VEuPathDB" id="FungiDB:H310_08737"/>
<keyword evidence="2" id="KW-1133">Transmembrane helix</keyword>
<evidence type="ECO:0000256" key="2">
    <source>
        <dbReference type="SAM" id="Phobius"/>
    </source>
</evidence>
<dbReference type="GO" id="GO:0005524">
    <property type="term" value="F:ATP binding"/>
    <property type="evidence" value="ECO:0007669"/>
    <property type="project" value="InterPro"/>
</dbReference>
<organism evidence="4">
    <name type="scientific">Aphanomyces invadans</name>
    <dbReference type="NCBI Taxonomy" id="157072"/>
    <lineage>
        <taxon>Eukaryota</taxon>
        <taxon>Sar</taxon>
        <taxon>Stramenopiles</taxon>
        <taxon>Oomycota</taxon>
        <taxon>Saprolegniomycetes</taxon>
        <taxon>Saprolegniales</taxon>
        <taxon>Verrucalvaceae</taxon>
        <taxon>Aphanomyces</taxon>
    </lineage>
</organism>
<dbReference type="RefSeq" id="XP_008872816.1">
    <property type="nucleotide sequence ID" value="XM_008874594.1"/>
</dbReference>
<dbReference type="STRING" id="157072.A0A024TXA7"/>
<dbReference type="EMBL" id="KI913969">
    <property type="protein sequence ID" value="ETV98619.1"/>
    <property type="molecule type" value="Genomic_DNA"/>
</dbReference>
<protein>
    <submittedName>
        <fullName evidence="4">TKL protein kinase</fullName>
    </submittedName>
</protein>
<dbReference type="AlphaFoldDB" id="A0A024TXA7"/>
<accession>A0A024TXA7</accession>
<keyword evidence="4" id="KW-0418">Kinase</keyword>
<feature type="region of interest" description="Disordered" evidence="1">
    <location>
        <begin position="1"/>
        <end position="21"/>
    </location>
</feature>
<reference evidence="4" key="1">
    <citation type="submission" date="2013-12" db="EMBL/GenBank/DDBJ databases">
        <title>The Genome Sequence of Aphanomyces invadans NJM9701.</title>
        <authorList>
            <consortium name="The Broad Institute Genomics Platform"/>
            <person name="Russ C."/>
            <person name="Tyler B."/>
            <person name="van West P."/>
            <person name="Dieguez-Uribeondo J."/>
            <person name="Young S.K."/>
            <person name="Zeng Q."/>
            <person name="Gargeya S."/>
            <person name="Fitzgerald M."/>
            <person name="Abouelleil A."/>
            <person name="Alvarado L."/>
            <person name="Chapman S.B."/>
            <person name="Gainer-Dewar J."/>
            <person name="Goldberg J."/>
            <person name="Griggs A."/>
            <person name="Gujja S."/>
            <person name="Hansen M."/>
            <person name="Howarth C."/>
            <person name="Imamovic A."/>
            <person name="Ireland A."/>
            <person name="Larimer J."/>
            <person name="McCowan C."/>
            <person name="Murphy C."/>
            <person name="Pearson M."/>
            <person name="Poon T.W."/>
            <person name="Priest M."/>
            <person name="Roberts A."/>
            <person name="Saif S."/>
            <person name="Shea T."/>
            <person name="Sykes S."/>
            <person name="Wortman J."/>
            <person name="Nusbaum C."/>
            <person name="Birren B."/>
        </authorList>
    </citation>
    <scope>NUCLEOTIDE SEQUENCE [LARGE SCALE GENOMIC DNA]</scope>
    <source>
        <strain evidence="4">NJM9701</strain>
    </source>
</reference>
<name>A0A024TXA7_9STRA</name>
<evidence type="ECO:0000256" key="1">
    <source>
        <dbReference type="SAM" id="MobiDB-lite"/>
    </source>
</evidence>
<dbReference type="eggNOG" id="KOG0192">
    <property type="taxonomic scope" value="Eukaryota"/>
</dbReference>
<evidence type="ECO:0000259" key="3">
    <source>
        <dbReference type="PROSITE" id="PS50011"/>
    </source>
</evidence>
<gene>
    <name evidence="4" type="ORF">H310_08737</name>
</gene>
<feature type="domain" description="Protein kinase" evidence="3">
    <location>
        <begin position="90"/>
        <end position="364"/>
    </location>
</feature>
<dbReference type="PANTHER" id="PTHR44329">
    <property type="entry name" value="SERINE/THREONINE-PROTEIN KINASE TNNI3K-RELATED"/>
    <property type="match status" value="1"/>
</dbReference>
<dbReference type="InterPro" id="IPR000719">
    <property type="entry name" value="Prot_kinase_dom"/>
</dbReference>
<dbReference type="GeneID" id="20085787"/>
<dbReference type="SUPFAM" id="SSF56112">
    <property type="entry name" value="Protein kinase-like (PK-like)"/>
    <property type="match status" value="1"/>
</dbReference>
<proteinExistence type="predicted"/>
<dbReference type="GO" id="GO:0004674">
    <property type="term" value="F:protein serine/threonine kinase activity"/>
    <property type="evidence" value="ECO:0007669"/>
    <property type="project" value="TreeGrafter"/>
</dbReference>
<dbReference type="Gene3D" id="1.10.510.10">
    <property type="entry name" value="Transferase(Phosphotransferase) domain 1"/>
    <property type="match status" value="1"/>
</dbReference>
<dbReference type="PANTHER" id="PTHR44329:SF214">
    <property type="entry name" value="PROTEIN KINASE DOMAIN-CONTAINING PROTEIN"/>
    <property type="match status" value="1"/>
</dbReference>
<dbReference type="OrthoDB" id="26722at2759"/>
<keyword evidence="4" id="KW-0808">Transferase</keyword>
<feature type="transmembrane region" description="Helical" evidence="2">
    <location>
        <begin position="30"/>
        <end position="51"/>
    </location>
</feature>
<sequence length="371" mass="39920">MANHSSSDLVPPPLSVPELTNPVDTSHEQLVLAIAAGSLGLVAVVLAIVCCRMRKAAAMGSVDLNALDPPAGKNPPIETVLLPFQLPGKLRGKKHVANGTHCAVYRAHYNEVDVALKTPLACLLKRADCADTMQVFVDEICLCARLRHPHITTFVGAVFKSARDVSLVTEFMELGNLATVLAADESSTKFKWLSAKKAPVTKLAWALGIAEGVAYMHGLQLTHRGLKAKNVLLSSTYNVKLGDMGLTRDKEVQLSMSNTHSRTAGNIAPELLAHATDYSFAADMYAFGALLCELDTCKPPFTNLEGGAGGGLDNKQIALLVGQGRMQPKFSYSCPDPILDLATQCMDFRPTKRPNALTVVHELRRIKSLLT</sequence>
<keyword evidence="2" id="KW-0812">Transmembrane</keyword>
<evidence type="ECO:0000313" key="4">
    <source>
        <dbReference type="EMBL" id="ETV98619.1"/>
    </source>
</evidence>
<dbReference type="PROSITE" id="PS50011">
    <property type="entry name" value="PROTEIN_KINASE_DOM"/>
    <property type="match status" value="1"/>
</dbReference>
<dbReference type="Pfam" id="PF07714">
    <property type="entry name" value="PK_Tyr_Ser-Thr"/>
    <property type="match status" value="1"/>
</dbReference>